<dbReference type="InterPro" id="IPR054414">
    <property type="entry name" value="Ccdc124/Oxs1_C"/>
</dbReference>
<evidence type="ECO:0000256" key="2">
    <source>
        <dbReference type="ARBA" id="ARBA00023054"/>
    </source>
</evidence>
<reference evidence="5" key="1">
    <citation type="submission" date="2020-01" db="EMBL/GenBank/DDBJ databases">
        <title>Genome sequence of Kobresia littledalei, the first chromosome-level genome in the family Cyperaceae.</title>
        <authorList>
            <person name="Qu G."/>
        </authorList>
    </citation>
    <scope>NUCLEOTIDE SEQUENCE</scope>
    <source>
        <strain evidence="5">C.B.Clarke</strain>
        <tissue evidence="5">Leaf</tissue>
    </source>
</reference>
<dbReference type="EMBL" id="SWLB01000027">
    <property type="protein sequence ID" value="KAF3321140.1"/>
    <property type="molecule type" value="Genomic_DNA"/>
</dbReference>
<evidence type="ECO:0000256" key="3">
    <source>
        <dbReference type="SAM" id="MobiDB-lite"/>
    </source>
</evidence>
<feature type="compositionally biased region" description="Basic and acidic residues" evidence="3">
    <location>
        <begin position="106"/>
        <end position="125"/>
    </location>
</feature>
<dbReference type="GO" id="GO:0005634">
    <property type="term" value="C:nucleus"/>
    <property type="evidence" value="ECO:0007669"/>
    <property type="project" value="TreeGrafter"/>
</dbReference>
<dbReference type="PANTHER" id="PTHR21680:SF0">
    <property type="entry name" value="COILED-COIL DOMAIN-CONTAINING PROTEIN 124"/>
    <property type="match status" value="1"/>
</dbReference>
<comment type="caution">
    <text evidence="5">The sequence shown here is derived from an EMBL/GenBank/DDBJ whole genome shotgun (WGS) entry which is preliminary data.</text>
</comment>
<dbReference type="Pfam" id="PF06244">
    <property type="entry name" value="Ccdc124"/>
    <property type="match status" value="1"/>
</dbReference>
<accession>A0A833QBC1</accession>
<feature type="compositionally biased region" description="Basic and acidic residues" evidence="3">
    <location>
        <begin position="82"/>
        <end position="93"/>
    </location>
</feature>
<dbReference type="OrthoDB" id="76412at2759"/>
<evidence type="ECO:0000313" key="6">
    <source>
        <dbReference type="Proteomes" id="UP000623129"/>
    </source>
</evidence>
<keyword evidence="2" id="KW-0175">Coiled coil</keyword>
<feature type="domain" description="Coiled-coil" evidence="4">
    <location>
        <begin position="146"/>
        <end position="227"/>
    </location>
</feature>
<dbReference type="AlphaFoldDB" id="A0A833QBC1"/>
<organism evidence="5 6">
    <name type="scientific">Carex littledalei</name>
    <dbReference type="NCBI Taxonomy" id="544730"/>
    <lineage>
        <taxon>Eukaryota</taxon>
        <taxon>Viridiplantae</taxon>
        <taxon>Streptophyta</taxon>
        <taxon>Embryophyta</taxon>
        <taxon>Tracheophyta</taxon>
        <taxon>Spermatophyta</taxon>
        <taxon>Magnoliopsida</taxon>
        <taxon>Liliopsida</taxon>
        <taxon>Poales</taxon>
        <taxon>Cyperaceae</taxon>
        <taxon>Cyperoideae</taxon>
        <taxon>Cariceae</taxon>
        <taxon>Carex</taxon>
        <taxon>Carex subgen. Euthyceras</taxon>
    </lineage>
</organism>
<feature type="region of interest" description="Disordered" evidence="3">
    <location>
        <begin position="1"/>
        <end position="135"/>
    </location>
</feature>
<name>A0A833QBC1_9POAL</name>
<dbReference type="GO" id="GO:0006366">
    <property type="term" value="P:transcription by RNA polymerase II"/>
    <property type="evidence" value="ECO:0007669"/>
    <property type="project" value="TreeGrafter"/>
</dbReference>
<dbReference type="PANTHER" id="PTHR21680">
    <property type="entry name" value="COILED-COIL DOMAIN-CONTAINING PROTEIN 124"/>
    <property type="match status" value="1"/>
</dbReference>
<protein>
    <submittedName>
        <fullName evidence="5">Coiled-coil domain-containing protein</fullName>
    </submittedName>
</protein>
<dbReference type="InterPro" id="IPR010422">
    <property type="entry name" value="Ccdc124/Oxs1"/>
</dbReference>
<feature type="compositionally biased region" description="Basic and acidic residues" evidence="3">
    <location>
        <begin position="12"/>
        <end position="74"/>
    </location>
</feature>
<evidence type="ECO:0000313" key="5">
    <source>
        <dbReference type="EMBL" id="KAF3321140.1"/>
    </source>
</evidence>
<evidence type="ECO:0000256" key="1">
    <source>
        <dbReference type="ARBA" id="ARBA00008296"/>
    </source>
</evidence>
<dbReference type="Proteomes" id="UP000623129">
    <property type="component" value="Unassembled WGS sequence"/>
</dbReference>
<dbReference type="GO" id="GO:0003713">
    <property type="term" value="F:transcription coactivator activity"/>
    <property type="evidence" value="ECO:0007669"/>
    <property type="project" value="TreeGrafter"/>
</dbReference>
<comment type="similarity">
    <text evidence="1">Belongs to the CCDC124 family.</text>
</comment>
<gene>
    <name evidence="5" type="ORF">FCM35_KLT14393</name>
</gene>
<sequence length="231" mass="26733">MPKKMGVNTKAEAARARRSATEAERKEKDTRDKEETYWRDAEGPKSRAAKKREEEAEKRAEAAARRAEIRKLAEQEQQQLEKMARKPTPKESRVSIPVPKVTAAELAKRQEEEQQRLQREAEATKKRQSRIADEEEYEKMVLVSNTNRDDSIIEAHSVDDALTKMTITEPVLAPDRHPERRLKATFKAFEEAELPKLKEEKPGLTLNQYKDMIWKMWKKSPDNPLNQAAAE</sequence>
<evidence type="ECO:0000259" key="4">
    <source>
        <dbReference type="Pfam" id="PF06244"/>
    </source>
</evidence>
<keyword evidence="6" id="KW-1185">Reference proteome</keyword>
<proteinExistence type="inferred from homology"/>